<reference evidence="1 2" key="1">
    <citation type="submission" date="2024-04" db="EMBL/GenBank/DDBJ databases">
        <authorList>
            <person name="Rising A."/>
            <person name="Reimegard J."/>
            <person name="Sonavane S."/>
            <person name="Akerstrom W."/>
            <person name="Nylinder S."/>
            <person name="Hedman E."/>
            <person name="Kallberg Y."/>
        </authorList>
    </citation>
    <scope>NUCLEOTIDE SEQUENCE [LARGE SCALE GENOMIC DNA]</scope>
</reference>
<dbReference type="AlphaFoldDB" id="A0AAV2BMC1"/>
<evidence type="ECO:0000313" key="1">
    <source>
        <dbReference type="EMBL" id="CAL1297398.1"/>
    </source>
</evidence>
<proteinExistence type="predicted"/>
<sequence>MVPISDKGDSERTEDARPYNFLVRSLGMKKICVPICNNWDLFCF</sequence>
<dbReference type="EMBL" id="CAXIEN010000424">
    <property type="protein sequence ID" value="CAL1297398.1"/>
    <property type="molecule type" value="Genomic_DNA"/>
</dbReference>
<evidence type="ECO:0000313" key="2">
    <source>
        <dbReference type="Proteomes" id="UP001497382"/>
    </source>
</evidence>
<name>A0AAV2BMC1_9ARAC</name>
<accession>A0AAV2BMC1</accession>
<protein>
    <submittedName>
        <fullName evidence="1">Uncharacterized protein</fullName>
    </submittedName>
</protein>
<organism evidence="1 2">
    <name type="scientific">Larinioides sclopetarius</name>
    <dbReference type="NCBI Taxonomy" id="280406"/>
    <lineage>
        <taxon>Eukaryota</taxon>
        <taxon>Metazoa</taxon>
        <taxon>Ecdysozoa</taxon>
        <taxon>Arthropoda</taxon>
        <taxon>Chelicerata</taxon>
        <taxon>Arachnida</taxon>
        <taxon>Araneae</taxon>
        <taxon>Araneomorphae</taxon>
        <taxon>Entelegynae</taxon>
        <taxon>Araneoidea</taxon>
        <taxon>Araneidae</taxon>
        <taxon>Larinioides</taxon>
    </lineage>
</organism>
<gene>
    <name evidence="1" type="ORF">LARSCL_LOCUS20293</name>
</gene>
<dbReference type="Proteomes" id="UP001497382">
    <property type="component" value="Unassembled WGS sequence"/>
</dbReference>
<keyword evidence="2" id="KW-1185">Reference proteome</keyword>
<comment type="caution">
    <text evidence="1">The sequence shown here is derived from an EMBL/GenBank/DDBJ whole genome shotgun (WGS) entry which is preliminary data.</text>
</comment>